<dbReference type="PRINTS" id="PR00413">
    <property type="entry name" value="HADHALOGNASE"/>
</dbReference>
<gene>
    <name evidence="1" type="ORF">FSP39_017974</name>
</gene>
<dbReference type="InterPro" id="IPR023214">
    <property type="entry name" value="HAD_sf"/>
</dbReference>
<dbReference type="SUPFAM" id="SSF56784">
    <property type="entry name" value="HAD-like"/>
    <property type="match status" value="1"/>
</dbReference>
<dbReference type="EMBL" id="VSWD01000011">
    <property type="protein sequence ID" value="KAK3088351.1"/>
    <property type="molecule type" value="Genomic_DNA"/>
</dbReference>
<protein>
    <recommendedName>
        <fullName evidence="3">Haloacid dehalogenase-like hydrolase domain-containing protein 3</fullName>
    </recommendedName>
</protein>
<dbReference type="InterPro" id="IPR011949">
    <property type="entry name" value="HAD-SF_hydro_IA_REG-2-like"/>
</dbReference>
<dbReference type="GO" id="GO:0005634">
    <property type="term" value="C:nucleus"/>
    <property type="evidence" value="ECO:0007669"/>
    <property type="project" value="TreeGrafter"/>
</dbReference>
<name>A0AA88XN30_PINIB</name>
<reference evidence="1" key="1">
    <citation type="submission" date="2019-08" db="EMBL/GenBank/DDBJ databases">
        <title>The improved chromosome-level genome for the pearl oyster Pinctada fucata martensii using PacBio sequencing and Hi-C.</title>
        <authorList>
            <person name="Zheng Z."/>
        </authorList>
    </citation>
    <scope>NUCLEOTIDE SEQUENCE</scope>
    <source>
        <strain evidence="1">ZZ-2019</strain>
        <tissue evidence="1">Adductor muscle</tissue>
    </source>
</reference>
<dbReference type="NCBIfam" id="TIGR01549">
    <property type="entry name" value="HAD-SF-IA-v1"/>
    <property type="match status" value="1"/>
</dbReference>
<dbReference type="Gene3D" id="1.10.150.720">
    <property type="entry name" value="Haloacid dehalogenase-like hydrolase"/>
    <property type="match status" value="1"/>
</dbReference>
<dbReference type="SFLD" id="SFLDG01129">
    <property type="entry name" value="C1.5:_HAD__Beta-PGM__Phosphata"/>
    <property type="match status" value="1"/>
</dbReference>
<evidence type="ECO:0008006" key="3">
    <source>
        <dbReference type="Google" id="ProtNLM"/>
    </source>
</evidence>
<dbReference type="InterPro" id="IPR044924">
    <property type="entry name" value="HAD-SF_hydro_IA_REG-2-like_cap"/>
</dbReference>
<dbReference type="Pfam" id="PF00702">
    <property type="entry name" value="Hydrolase"/>
    <property type="match status" value="1"/>
</dbReference>
<keyword evidence="2" id="KW-1185">Reference proteome</keyword>
<proteinExistence type="predicted"/>
<dbReference type="CDD" id="cd16415">
    <property type="entry name" value="HAD_dREG-2_like"/>
    <property type="match status" value="1"/>
</dbReference>
<dbReference type="NCBIfam" id="TIGR02252">
    <property type="entry name" value="DREG-2"/>
    <property type="match status" value="1"/>
</dbReference>
<dbReference type="PANTHER" id="PTHR46191:SF2">
    <property type="entry name" value="HALOACID DEHALOGENASE-LIKE HYDROLASE DOMAIN-CONTAINING PROTEIN 3"/>
    <property type="match status" value="1"/>
</dbReference>
<sequence length="236" mass="26606">MRVKLVTFDVTNTIIKVLGSPGQQYASIGNLYGVTADPKDLNRAFIERWREQNKIHPNYGVTSGKSSYTWWTDIVKQTFSQAGFKGQEENLEAISGHLYKHFTSANAWDVLPYSHSVLQQLKDRGIMLGVISNFDSRLEKILMNLELLHYFQFILTSEKVKVAKPDKKIFIEALNLANISADDSFHIGDNVENDYFGALNAGMNSVLLATDISKLPNTVDKKFCISNLSELLNILK</sequence>
<evidence type="ECO:0000313" key="1">
    <source>
        <dbReference type="EMBL" id="KAK3088351.1"/>
    </source>
</evidence>
<dbReference type="PANTHER" id="PTHR46191">
    <property type="match status" value="1"/>
</dbReference>
<comment type="caution">
    <text evidence="1">The sequence shown here is derived from an EMBL/GenBank/DDBJ whole genome shotgun (WGS) entry which is preliminary data.</text>
</comment>
<dbReference type="Gene3D" id="3.40.50.1000">
    <property type="entry name" value="HAD superfamily/HAD-like"/>
    <property type="match status" value="1"/>
</dbReference>
<dbReference type="InterPro" id="IPR036412">
    <property type="entry name" value="HAD-like_sf"/>
</dbReference>
<accession>A0AA88XN30</accession>
<dbReference type="InterPro" id="IPR051828">
    <property type="entry name" value="HAD-like_hydrolase_domain"/>
</dbReference>
<dbReference type="SFLD" id="SFLDS00003">
    <property type="entry name" value="Haloacid_Dehalogenase"/>
    <property type="match status" value="1"/>
</dbReference>
<dbReference type="Proteomes" id="UP001186944">
    <property type="component" value="Unassembled WGS sequence"/>
</dbReference>
<dbReference type="InterPro" id="IPR006439">
    <property type="entry name" value="HAD-SF_hydro_IA"/>
</dbReference>
<dbReference type="AlphaFoldDB" id="A0AA88XN30"/>
<organism evidence="1 2">
    <name type="scientific">Pinctada imbricata</name>
    <name type="common">Atlantic pearl-oyster</name>
    <name type="synonym">Pinctada martensii</name>
    <dbReference type="NCBI Taxonomy" id="66713"/>
    <lineage>
        <taxon>Eukaryota</taxon>
        <taxon>Metazoa</taxon>
        <taxon>Spiralia</taxon>
        <taxon>Lophotrochozoa</taxon>
        <taxon>Mollusca</taxon>
        <taxon>Bivalvia</taxon>
        <taxon>Autobranchia</taxon>
        <taxon>Pteriomorphia</taxon>
        <taxon>Pterioida</taxon>
        <taxon>Pterioidea</taxon>
        <taxon>Pteriidae</taxon>
        <taxon>Pinctada</taxon>
    </lineage>
</organism>
<evidence type="ECO:0000313" key="2">
    <source>
        <dbReference type="Proteomes" id="UP001186944"/>
    </source>
</evidence>